<dbReference type="AlphaFoldDB" id="A0A0L8GG10"/>
<reference evidence="1" key="1">
    <citation type="submission" date="2015-07" db="EMBL/GenBank/DDBJ databases">
        <title>MeaNS - Measles Nucleotide Surveillance Program.</title>
        <authorList>
            <person name="Tran T."/>
            <person name="Druce J."/>
        </authorList>
    </citation>
    <scope>NUCLEOTIDE SEQUENCE</scope>
    <source>
        <strain evidence="1">UCB-OBI-ISO-001</strain>
        <tissue evidence="1">Gonad</tissue>
    </source>
</reference>
<dbReference type="EMBL" id="KQ421976">
    <property type="protein sequence ID" value="KOF75893.1"/>
    <property type="molecule type" value="Genomic_DNA"/>
</dbReference>
<protein>
    <submittedName>
        <fullName evidence="1">Uncharacterized protein</fullName>
    </submittedName>
</protein>
<accession>A0A0L8GG10</accession>
<evidence type="ECO:0000313" key="1">
    <source>
        <dbReference type="EMBL" id="KOF75893.1"/>
    </source>
</evidence>
<name>A0A0L8GG10_OCTBM</name>
<sequence length="29" mass="3321">MNGVVPTQQTKDVSQYTGRVYLWNSGMIF</sequence>
<organism evidence="1">
    <name type="scientific">Octopus bimaculoides</name>
    <name type="common">California two-spotted octopus</name>
    <dbReference type="NCBI Taxonomy" id="37653"/>
    <lineage>
        <taxon>Eukaryota</taxon>
        <taxon>Metazoa</taxon>
        <taxon>Spiralia</taxon>
        <taxon>Lophotrochozoa</taxon>
        <taxon>Mollusca</taxon>
        <taxon>Cephalopoda</taxon>
        <taxon>Coleoidea</taxon>
        <taxon>Octopodiformes</taxon>
        <taxon>Octopoda</taxon>
        <taxon>Incirrata</taxon>
        <taxon>Octopodidae</taxon>
        <taxon>Octopus</taxon>
    </lineage>
</organism>
<gene>
    <name evidence="1" type="ORF">OCBIM_22034104mg</name>
</gene>
<proteinExistence type="predicted"/>